<evidence type="ECO:0000259" key="1">
    <source>
        <dbReference type="Pfam" id="PF01909"/>
    </source>
</evidence>
<organism evidence="2 3">
    <name type="scientific">Paractinoplanes aksuensis</name>
    <dbReference type="NCBI Taxonomy" id="2939490"/>
    <lineage>
        <taxon>Bacteria</taxon>
        <taxon>Bacillati</taxon>
        <taxon>Actinomycetota</taxon>
        <taxon>Actinomycetes</taxon>
        <taxon>Micromonosporales</taxon>
        <taxon>Micromonosporaceae</taxon>
        <taxon>Paractinoplanes</taxon>
    </lineage>
</organism>
<evidence type="ECO:0000313" key="3">
    <source>
        <dbReference type="Proteomes" id="UP001523369"/>
    </source>
</evidence>
<name>A0ABT1DYB8_9ACTN</name>
<dbReference type="InterPro" id="IPR043519">
    <property type="entry name" value="NT_sf"/>
</dbReference>
<dbReference type="Pfam" id="PF01909">
    <property type="entry name" value="NTP_transf_2"/>
    <property type="match status" value="1"/>
</dbReference>
<evidence type="ECO:0000313" key="2">
    <source>
        <dbReference type="EMBL" id="MCO8275885.1"/>
    </source>
</evidence>
<proteinExistence type="predicted"/>
<keyword evidence="3" id="KW-1185">Reference proteome</keyword>
<gene>
    <name evidence="2" type="ORF">M1L60_35435</name>
</gene>
<accession>A0ABT1DYB8</accession>
<dbReference type="SUPFAM" id="SSF81301">
    <property type="entry name" value="Nucleotidyltransferase"/>
    <property type="match status" value="1"/>
</dbReference>
<protein>
    <submittedName>
        <fullName evidence="2">Nucleotidyltransferase domain-containing protein</fullName>
    </submittedName>
</protein>
<dbReference type="InterPro" id="IPR002934">
    <property type="entry name" value="Polymerase_NTP_transf_dom"/>
</dbReference>
<dbReference type="EMBL" id="JAMYJR010000040">
    <property type="protein sequence ID" value="MCO8275885.1"/>
    <property type="molecule type" value="Genomic_DNA"/>
</dbReference>
<feature type="domain" description="Polymerase nucleotidyl transferase" evidence="1">
    <location>
        <begin position="15"/>
        <end position="48"/>
    </location>
</feature>
<sequence>MSPLDDLLARATADPNVVGVVLTGSHARGLATESSDVDVVVIVATPSDTWRRDRTPTLDIAPVTAEQMADTSVLWPRYGFRDARVLLDRGGVAVLVDRQSTPTAEEAREWAREGLDGYVNQLYRAAKSRRDGHPAAAHMDEQESVQWLLMTVFALHGRLRPYNKYLEWELATHPLPDPWNEALAPAYVAHHPVELFPAVADLARTHGHGDIIDDWGADIDLIRRSSAR</sequence>
<dbReference type="Proteomes" id="UP001523369">
    <property type="component" value="Unassembled WGS sequence"/>
</dbReference>
<dbReference type="RefSeq" id="WP_253241919.1">
    <property type="nucleotide sequence ID" value="NZ_JAMYJR010000040.1"/>
</dbReference>
<reference evidence="2 3" key="1">
    <citation type="submission" date="2022-06" db="EMBL/GenBank/DDBJ databases">
        <title>New Species of the Genus Actinoplanes, ActinopZanes ferrugineus.</title>
        <authorList>
            <person name="Ding P."/>
        </authorList>
    </citation>
    <scope>NUCLEOTIDE SEQUENCE [LARGE SCALE GENOMIC DNA]</scope>
    <source>
        <strain evidence="2 3">TRM88003</strain>
    </source>
</reference>
<comment type="caution">
    <text evidence="2">The sequence shown here is derived from an EMBL/GenBank/DDBJ whole genome shotgun (WGS) entry which is preliminary data.</text>
</comment>
<dbReference type="Gene3D" id="3.30.460.10">
    <property type="entry name" value="Beta Polymerase, domain 2"/>
    <property type="match status" value="1"/>
</dbReference>